<dbReference type="HOGENOM" id="CLU_1893227_0_0_3"/>
<dbReference type="RefSeq" id="WP_023174144.1">
    <property type="nucleotide sequence ID" value="NC_022600.1"/>
</dbReference>
<evidence type="ECO:0000313" key="2">
    <source>
        <dbReference type="Proteomes" id="UP000017396"/>
    </source>
</evidence>
<dbReference type="AlphaFoldDB" id="U5QIY4"/>
<sequence length="134" mass="15117">MRRGAFIWAVTIILVLPGIPVVAASRLQAAAERVYAKIPNLEHNALPGQPDNTLVRRLINYHATLRGRPEYSRLDWKLTLADYLGYNLPIDPTTYPDNGPGQPVLAQDRAAIDALSRPQRNRLIEVLIWSLEQR</sequence>
<dbReference type="STRING" id="1183438.GKIL_2691"/>
<evidence type="ECO:0000313" key="1">
    <source>
        <dbReference type="EMBL" id="AGY58937.1"/>
    </source>
</evidence>
<name>U5QIY4_GLOK1</name>
<organism evidence="1 2">
    <name type="scientific">Gloeobacter kilaueensis (strain ATCC BAA-2537 / CCAP 1431/1 / ULC 316 / JS1)</name>
    <dbReference type="NCBI Taxonomy" id="1183438"/>
    <lineage>
        <taxon>Bacteria</taxon>
        <taxon>Bacillati</taxon>
        <taxon>Cyanobacteriota</taxon>
        <taxon>Cyanophyceae</taxon>
        <taxon>Gloeobacterales</taxon>
        <taxon>Gloeobacteraceae</taxon>
        <taxon>Gloeobacter</taxon>
    </lineage>
</organism>
<dbReference type="Proteomes" id="UP000017396">
    <property type="component" value="Chromosome"/>
</dbReference>
<proteinExistence type="predicted"/>
<dbReference type="EMBL" id="CP003587">
    <property type="protein sequence ID" value="AGY58937.1"/>
    <property type="molecule type" value="Genomic_DNA"/>
</dbReference>
<dbReference type="OrthoDB" id="463567at2"/>
<gene>
    <name evidence="1" type="ORF">GKIL_2691</name>
</gene>
<dbReference type="PATRIC" id="fig|1183438.3.peg.2649"/>
<accession>U5QIY4</accession>
<protein>
    <submittedName>
        <fullName evidence="1">Uncharacterized protein</fullName>
    </submittedName>
</protein>
<reference evidence="1 2" key="1">
    <citation type="journal article" date="2013" name="PLoS ONE">
        <title>Cultivation and Complete Genome Sequencing of Gloeobacter kilaueensis sp. nov., from a Lava Cave in Kilauea Caldera, Hawai'i.</title>
        <authorList>
            <person name="Saw J.H."/>
            <person name="Schatz M."/>
            <person name="Brown M.V."/>
            <person name="Kunkel D.D."/>
            <person name="Foster J.S."/>
            <person name="Shick H."/>
            <person name="Christensen S."/>
            <person name="Hou S."/>
            <person name="Wan X."/>
            <person name="Donachie S.P."/>
        </authorList>
    </citation>
    <scope>NUCLEOTIDE SEQUENCE [LARGE SCALE GENOMIC DNA]</scope>
    <source>
        <strain evidence="2">JS</strain>
    </source>
</reference>
<dbReference type="KEGG" id="glj:GKIL_2691"/>
<dbReference type="eggNOG" id="ENOG5031KNS">
    <property type="taxonomic scope" value="Bacteria"/>
</dbReference>
<keyword evidence="2" id="KW-1185">Reference proteome</keyword>